<proteinExistence type="predicted"/>
<protein>
    <submittedName>
        <fullName evidence="1">Uncharacterized protein</fullName>
    </submittedName>
</protein>
<sequence>MTYPSIDDIRETFIDINMDCLLDMYDSIKNENEDMGILNQAHSSEFIHLIVESLIFNDTYNDNSSDDES</sequence>
<organism evidence="1">
    <name type="scientific">viral metagenome</name>
    <dbReference type="NCBI Taxonomy" id="1070528"/>
    <lineage>
        <taxon>unclassified sequences</taxon>
        <taxon>metagenomes</taxon>
        <taxon>organismal metagenomes</taxon>
    </lineage>
</organism>
<name>A0A6C0CVR8_9ZZZZ</name>
<accession>A0A6C0CVR8</accession>
<reference evidence="1" key="1">
    <citation type="journal article" date="2020" name="Nature">
        <title>Giant virus diversity and host interactions through global metagenomics.</title>
        <authorList>
            <person name="Schulz F."/>
            <person name="Roux S."/>
            <person name="Paez-Espino D."/>
            <person name="Jungbluth S."/>
            <person name="Walsh D.A."/>
            <person name="Denef V.J."/>
            <person name="McMahon K.D."/>
            <person name="Konstantinidis K.T."/>
            <person name="Eloe-Fadrosh E.A."/>
            <person name="Kyrpides N.C."/>
            <person name="Woyke T."/>
        </authorList>
    </citation>
    <scope>NUCLEOTIDE SEQUENCE</scope>
    <source>
        <strain evidence="1">GVMAG-M-3300021964-36</strain>
    </source>
</reference>
<evidence type="ECO:0000313" key="1">
    <source>
        <dbReference type="EMBL" id="QHT07605.1"/>
    </source>
</evidence>
<dbReference type="AlphaFoldDB" id="A0A6C0CVR8"/>
<dbReference type="EMBL" id="MN739483">
    <property type="protein sequence ID" value="QHT07605.1"/>
    <property type="molecule type" value="Genomic_DNA"/>
</dbReference>